<proteinExistence type="predicted"/>
<gene>
    <name evidence="4" type="ORF">AVEN_262019_1</name>
</gene>
<comment type="caution">
    <text evidence="4">The sequence shown here is derived from an EMBL/GenBank/DDBJ whole genome shotgun (WGS) entry which is preliminary data.</text>
</comment>
<name>A0A4Y2X0X7_ARAVE</name>
<keyword evidence="3" id="KW-0472">Membrane</keyword>
<feature type="transmembrane region" description="Helical" evidence="3">
    <location>
        <begin position="260"/>
        <end position="282"/>
    </location>
</feature>
<evidence type="ECO:0000313" key="4">
    <source>
        <dbReference type="EMBL" id="GBO42584.1"/>
    </source>
</evidence>
<organism evidence="4 5">
    <name type="scientific">Araneus ventricosus</name>
    <name type="common">Orbweaver spider</name>
    <name type="synonym">Epeira ventricosa</name>
    <dbReference type="NCBI Taxonomy" id="182803"/>
    <lineage>
        <taxon>Eukaryota</taxon>
        <taxon>Metazoa</taxon>
        <taxon>Ecdysozoa</taxon>
        <taxon>Arthropoda</taxon>
        <taxon>Chelicerata</taxon>
        <taxon>Arachnida</taxon>
        <taxon>Araneae</taxon>
        <taxon>Araneomorphae</taxon>
        <taxon>Entelegynae</taxon>
        <taxon>Araneoidea</taxon>
        <taxon>Araneidae</taxon>
        <taxon>Araneus</taxon>
    </lineage>
</organism>
<keyword evidence="5" id="KW-1185">Reference proteome</keyword>
<evidence type="ECO:0000256" key="2">
    <source>
        <dbReference type="SAM" id="MobiDB-lite"/>
    </source>
</evidence>
<feature type="compositionally biased region" description="Polar residues" evidence="2">
    <location>
        <begin position="105"/>
        <end position="114"/>
    </location>
</feature>
<keyword evidence="1" id="KW-0175">Coiled coil</keyword>
<dbReference type="OrthoDB" id="10371120at2759"/>
<feature type="region of interest" description="Disordered" evidence="2">
    <location>
        <begin position="1"/>
        <end position="40"/>
    </location>
</feature>
<keyword evidence="3" id="KW-0812">Transmembrane</keyword>
<evidence type="ECO:0000313" key="5">
    <source>
        <dbReference type="Proteomes" id="UP000499080"/>
    </source>
</evidence>
<accession>A0A4Y2X0X7</accession>
<feature type="compositionally biased region" description="Basic and acidic residues" evidence="2">
    <location>
        <begin position="73"/>
        <end position="83"/>
    </location>
</feature>
<keyword evidence="3" id="KW-1133">Transmembrane helix</keyword>
<protein>
    <submittedName>
        <fullName evidence="4">Uncharacterized protein</fullName>
    </submittedName>
</protein>
<feature type="coiled-coil region" evidence="1">
    <location>
        <begin position="152"/>
        <end position="179"/>
    </location>
</feature>
<dbReference type="AlphaFoldDB" id="A0A4Y2X0X7"/>
<sequence length="290" mass="33173">MEDSLSGESSFSEFDETEDMVEEELNDEDEAELSVSPTEPEKLFVEAVRKLSSYEHSLETLVRRFDKDGIRTDSEIQHSETAERFQNSDAFADEEPGRTDPSAGGDNSSSGRGRQTSDARQKCVKIQIPFRTAEIILRILDEDLDKNRRSALNRAESNLSRARQNLVEVKKLLQSHLENSDRSQVPILMETNEIVDDMLTIINKLSEKLVECQVQNLSELLVWSMKDETRLSMLAKRPQTWNDEETKNTQVSDTPPTSKAFYALIFCFVAIYFMARLMMLYLELENVALV</sequence>
<dbReference type="Proteomes" id="UP000499080">
    <property type="component" value="Unassembled WGS sequence"/>
</dbReference>
<feature type="region of interest" description="Disordered" evidence="2">
    <location>
        <begin position="73"/>
        <end position="120"/>
    </location>
</feature>
<feature type="compositionally biased region" description="Acidic residues" evidence="2">
    <location>
        <begin position="13"/>
        <end position="32"/>
    </location>
</feature>
<evidence type="ECO:0000256" key="1">
    <source>
        <dbReference type="SAM" id="Coils"/>
    </source>
</evidence>
<reference evidence="4 5" key="1">
    <citation type="journal article" date="2019" name="Sci. Rep.">
        <title>Orb-weaving spider Araneus ventricosus genome elucidates the spidroin gene catalogue.</title>
        <authorList>
            <person name="Kono N."/>
            <person name="Nakamura H."/>
            <person name="Ohtoshi R."/>
            <person name="Moran D.A.P."/>
            <person name="Shinohara A."/>
            <person name="Yoshida Y."/>
            <person name="Fujiwara M."/>
            <person name="Mori M."/>
            <person name="Tomita M."/>
            <person name="Arakawa K."/>
        </authorList>
    </citation>
    <scope>NUCLEOTIDE SEQUENCE [LARGE SCALE GENOMIC DNA]</scope>
</reference>
<evidence type="ECO:0000256" key="3">
    <source>
        <dbReference type="SAM" id="Phobius"/>
    </source>
</evidence>
<feature type="compositionally biased region" description="Low complexity" evidence="2">
    <location>
        <begin position="1"/>
        <end position="12"/>
    </location>
</feature>
<dbReference type="EMBL" id="BGPR01068734">
    <property type="protein sequence ID" value="GBO42584.1"/>
    <property type="molecule type" value="Genomic_DNA"/>
</dbReference>